<evidence type="ECO:0000313" key="2">
    <source>
        <dbReference type="EMBL" id="EJK75723.1"/>
    </source>
</evidence>
<dbReference type="eggNOG" id="ENOG502SSNY">
    <property type="taxonomic scope" value="Eukaryota"/>
</dbReference>
<evidence type="ECO:0000313" key="3">
    <source>
        <dbReference type="Proteomes" id="UP000266841"/>
    </source>
</evidence>
<organism evidence="2 3">
    <name type="scientific">Thalassiosira oceanica</name>
    <name type="common">Marine diatom</name>
    <dbReference type="NCBI Taxonomy" id="159749"/>
    <lineage>
        <taxon>Eukaryota</taxon>
        <taxon>Sar</taxon>
        <taxon>Stramenopiles</taxon>
        <taxon>Ochrophyta</taxon>
        <taxon>Bacillariophyta</taxon>
        <taxon>Coscinodiscophyceae</taxon>
        <taxon>Thalassiosirophycidae</taxon>
        <taxon>Thalassiosirales</taxon>
        <taxon>Thalassiosiraceae</taxon>
        <taxon>Thalassiosira</taxon>
    </lineage>
</organism>
<dbReference type="EMBL" id="AGNL01002761">
    <property type="protein sequence ID" value="EJK75723.1"/>
    <property type="molecule type" value="Genomic_DNA"/>
</dbReference>
<comment type="caution">
    <text evidence="2">The sequence shown here is derived from an EMBL/GenBank/DDBJ whole genome shotgun (WGS) entry which is preliminary data.</text>
</comment>
<keyword evidence="1" id="KW-0472">Membrane</keyword>
<keyword evidence="1" id="KW-0812">Transmembrane</keyword>
<gene>
    <name evidence="2" type="ORF">THAOC_02547</name>
</gene>
<dbReference type="OrthoDB" id="46184at2759"/>
<keyword evidence="3" id="KW-1185">Reference proteome</keyword>
<name>K0TAJ8_THAOC</name>
<keyword evidence="1" id="KW-1133">Transmembrane helix</keyword>
<feature type="transmembrane region" description="Helical" evidence="1">
    <location>
        <begin position="21"/>
        <end position="42"/>
    </location>
</feature>
<dbReference type="Proteomes" id="UP000266841">
    <property type="component" value="Unassembled WGS sequence"/>
</dbReference>
<protein>
    <submittedName>
        <fullName evidence="2">Uncharacterized protein</fullName>
    </submittedName>
</protein>
<accession>K0TAJ8</accession>
<evidence type="ECO:0000256" key="1">
    <source>
        <dbReference type="SAM" id="Phobius"/>
    </source>
</evidence>
<sequence length="377" mass="41818">MTTLKLSRERRSTPKLIKSSVVRSILFSFAFFLAYARLLTLVKQSSSAEKITPSAAIDTPSLAEQISSAEKTPSPTIDTTTCIADDPIKPSDITPQPLNATRFVVCLEGGRGQGLGNIMKGQMACYYMAQVYNRIACIKWEAFKVAFDPPHQDMCSKIGTNQVRSAPRASAWNFGQSMSLQQRKEVFASDAPVITFDGNTGAPRYALPSVYDNFLVPTSRLKDTIPWTDPPSCVVHLRKGDNGGDKRRGTDEKTLKALAELDGDCYLITNNMEWYKRFSNAGWAHPPWSDVKRHQMANSKELELWSDWYTIYRASKVYHTASGFSESATGMSGASSQMILGTSDGTLQLECDFMRILEDDGSGGRRLKAIDYELPRA</sequence>
<reference evidence="2 3" key="1">
    <citation type="journal article" date="2012" name="Genome Biol.">
        <title>Genome and low-iron response of an oceanic diatom adapted to chronic iron limitation.</title>
        <authorList>
            <person name="Lommer M."/>
            <person name="Specht M."/>
            <person name="Roy A.S."/>
            <person name="Kraemer L."/>
            <person name="Andreson R."/>
            <person name="Gutowska M.A."/>
            <person name="Wolf J."/>
            <person name="Bergner S.V."/>
            <person name="Schilhabel M.B."/>
            <person name="Klostermeier U.C."/>
            <person name="Beiko R.G."/>
            <person name="Rosenstiel P."/>
            <person name="Hippler M."/>
            <person name="Laroche J."/>
        </authorList>
    </citation>
    <scope>NUCLEOTIDE SEQUENCE [LARGE SCALE GENOMIC DNA]</scope>
    <source>
        <strain evidence="2 3">CCMP1005</strain>
    </source>
</reference>
<proteinExistence type="predicted"/>
<dbReference type="AlphaFoldDB" id="K0TAJ8"/>